<organism evidence="1 2">
    <name type="scientific">Bradyrhizobium elkanii</name>
    <dbReference type="NCBI Taxonomy" id="29448"/>
    <lineage>
        <taxon>Bacteria</taxon>
        <taxon>Pseudomonadati</taxon>
        <taxon>Pseudomonadota</taxon>
        <taxon>Alphaproteobacteria</taxon>
        <taxon>Hyphomicrobiales</taxon>
        <taxon>Nitrobacteraceae</taxon>
        <taxon>Bradyrhizobium</taxon>
    </lineage>
</organism>
<dbReference type="RefSeq" id="WP_172646779.1">
    <property type="nucleotide sequence ID" value="NZ_JAFICZ010000001.1"/>
</dbReference>
<evidence type="ECO:0000313" key="1">
    <source>
        <dbReference type="EMBL" id="MBP1293862.1"/>
    </source>
</evidence>
<dbReference type="AlphaFoldDB" id="A0A8I1Y6Y0"/>
<proteinExistence type="predicted"/>
<reference evidence="1" key="1">
    <citation type="submission" date="2021-02" db="EMBL/GenBank/DDBJ databases">
        <title>Genomic Encyclopedia of Type Strains, Phase IV (KMG-V): Genome sequencing to study the core and pangenomes of soil and plant-associated prokaryotes.</title>
        <authorList>
            <person name="Whitman W."/>
        </authorList>
    </citation>
    <scope>NUCLEOTIDE SEQUENCE</scope>
    <source>
        <strain evidence="1">USDA 406</strain>
    </source>
</reference>
<dbReference type="EMBL" id="JAFICZ010000001">
    <property type="protein sequence ID" value="MBP1293862.1"/>
    <property type="molecule type" value="Genomic_DNA"/>
</dbReference>
<name>A0A8I1Y6Y0_BRAEL</name>
<evidence type="ECO:0000313" key="2">
    <source>
        <dbReference type="Proteomes" id="UP000673383"/>
    </source>
</evidence>
<accession>A0A8I1Y6Y0</accession>
<gene>
    <name evidence="1" type="ORF">JOH49_003615</name>
</gene>
<dbReference type="Proteomes" id="UP000673383">
    <property type="component" value="Unassembled WGS sequence"/>
</dbReference>
<sequence length="112" mass="12849">MDPFIARANIDHCLDLLKASDTPDSTKATVTKILIEEERKLGHEREQLEFAESRAMACRERAERQRRLTDSFEPGSLQRRQAESLLISFEWLAKFIEGACVQMRRKADGGLL</sequence>
<comment type="caution">
    <text evidence="1">The sequence shown here is derived from an EMBL/GenBank/DDBJ whole genome shotgun (WGS) entry which is preliminary data.</text>
</comment>
<protein>
    <submittedName>
        <fullName evidence="1">Uncharacterized protein</fullName>
    </submittedName>
</protein>